<protein>
    <submittedName>
        <fullName evidence="1">Uncharacterized protein</fullName>
    </submittedName>
</protein>
<dbReference type="EMBL" id="CP054614">
    <property type="protein sequence ID" value="QKS55967.1"/>
    <property type="molecule type" value="Genomic_DNA"/>
</dbReference>
<dbReference type="EMBL" id="QJSW01000002">
    <property type="protein sequence ID" value="PYE51600.1"/>
    <property type="molecule type" value="Genomic_DNA"/>
</dbReference>
<name>A0A2V4WHH4_PAEBA</name>
<dbReference type="RefSeq" id="WP_110894746.1">
    <property type="nucleotide sequence ID" value="NZ_CP054614.1"/>
</dbReference>
<evidence type="ECO:0000313" key="2">
    <source>
        <dbReference type="EMBL" id="QKS55967.1"/>
    </source>
</evidence>
<sequence length="69" mass="8160">MKDMEAHDRNSVINDCYVDTYNRVPSEDTIKNIHEQLPSDIKHLAAEWGWFDTEVSEKVLVWIRNKKSI</sequence>
<proteinExistence type="predicted"/>
<dbReference type="AlphaFoldDB" id="A0A2V4WHH4"/>
<accession>A0A2V4WHH4</accession>
<dbReference type="Proteomes" id="UP000247790">
    <property type="component" value="Unassembled WGS sequence"/>
</dbReference>
<evidence type="ECO:0000313" key="1">
    <source>
        <dbReference type="EMBL" id="PYE51600.1"/>
    </source>
</evidence>
<evidence type="ECO:0000313" key="3">
    <source>
        <dbReference type="Proteomes" id="UP000247790"/>
    </source>
</evidence>
<organism evidence="1 3">
    <name type="scientific">Paenibacillus barcinonensis</name>
    <dbReference type="NCBI Taxonomy" id="198119"/>
    <lineage>
        <taxon>Bacteria</taxon>
        <taxon>Bacillati</taxon>
        <taxon>Bacillota</taxon>
        <taxon>Bacilli</taxon>
        <taxon>Bacillales</taxon>
        <taxon>Paenibacillaceae</taxon>
        <taxon>Paenibacillus</taxon>
    </lineage>
</organism>
<dbReference type="Proteomes" id="UP000509327">
    <property type="component" value="Chromosome"/>
</dbReference>
<dbReference type="OrthoDB" id="9155804at2"/>
<reference evidence="1 3" key="1">
    <citation type="submission" date="2018-06" db="EMBL/GenBank/DDBJ databases">
        <title>Genomic Encyclopedia of Type Strains, Phase III (KMG-III): the genomes of soil and plant-associated and newly described type strains.</title>
        <authorList>
            <person name="Whitman W."/>
        </authorList>
    </citation>
    <scope>NUCLEOTIDE SEQUENCE [LARGE SCALE GENOMIC DNA]</scope>
    <source>
        <strain evidence="1 3">CECT 7022</strain>
    </source>
</reference>
<reference evidence="2 4" key="2">
    <citation type="submission" date="2020-06" db="EMBL/GenBank/DDBJ databases">
        <title>Complete genome of Paenibacillus barcinonensis KACC11450.</title>
        <authorList>
            <person name="Kim M."/>
            <person name="Park Y.-J."/>
            <person name="Shin J.-H."/>
        </authorList>
    </citation>
    <scope>NUCLEOTIDE SEQUENCE [LARGE SCALE GENOMIC DNA]</scope>
    <source>
        <strain evidence="2 4">KACC11450</strain>
    </source>
</reference>
<evidence type="ECO:0000313" key="4">
    <source>
        <dbReference type="Proteomes" id="UP000509327"/>
    </source>
</evidence>
<keyword evidence="4" id="KW-1185">Reference proteome</keyword>
<gene>
    <name evidence="1" type="ORF">DFQ00_102395</name>
    <name evidence="2" type="ORF">HUB98_06175</name>
</gene>